<proteinExistence type="predicted"/>
<name>A0A2S2QE56_9HEMI</name>
<accession>A0A2S2QE56</accession>
<sequence length="103" mass="12141">MCFRIGRSTTDPVLILRQVMKKHYELDKDLVLVDYKQAYDSINREELWNTLICFGISKKYVIMVKLCNNKTKCKVKFLGELSSAYEVNSDLWRRDVLSPTLLF</sequence>
<evidence type="ECO:0000313" key="1">
    <source>
        <dbReference type="EMBL" id="MBY75973.1"/>
    </source>
</evidence>
<dbReference type="EMBL" id="GGMS01006770">
    <property type="protein sequence ID" value="MBY75973.1"/>
    <property type="molecule type" value="Transcribed_RNA"/>
</dbReference>
<protein>
    <submittedName>
        <fullName evidence="1">Uncharacterized protein</fullName>
    </submittedName>
</protein>
<dbReference type="AlphaFoldDB" id="A0A2S2QE56"/>
<reference evidence="1" key="1">
    <citation type="submission" date="2018-04" db="EMBL/GenBank/DDBJ databases">
        <title>Transcriptome assembly of Sipha flava.</title>
        <authorList>
            <person name="Scully E.D."/>
            <person name="Geib S.M."/>
            <person name="Palmer N.A."/>
            <person name="Koch K."/>
            <person name="Bradshaw J."/>
            <person name="Heng-Moss T."/>
            <person name="Sarath G."/>
        </authorList>
    </citation>
    <scope>NUCLEOTIDE SEQUENCE</scope>
</reference>
<organism evidence="1">
    <name type="scientific">Sipha flava</name>
    <name type="common">yellow sugarcane aphid</name>
    <dbReference type="NCBI Taxonomy" id="143950"/>
    <lineage>
        <taxon>Eukaryota</taxon>
        <taxon>Metazoa</taxon>
        <taxon>Ecdysozoa</taxon>
        <taxon>Arthropoda</taxon>
        <taxon>Hexapoda</taxon>
        <taxon>Insecta</taxon>
        <taxon>Pterygota</taxon>
        <taxon>Neoptera</taxon>
        <taxon>Paraneoptera</taxon>
        <taxon>Hemiptera</taxon>
        <taxon>Sternorrhyncha</taxon>
        <taxon>Aphidomorpha</taxon>
        <taxon>Aphidoidea</taxon>
        <taxon>Aphididae</taxon>
        <taxon>Sipha</taxon>
    </lineage>
</organism>
<gene>
    <name evidence="1" type="ORF">g.157210</name>
</gene>